<reference evidence="2 3" key="1">
    <citation type="submission" date="2019-12" db="EMBL/GenBank/DDBJ databases">
        <title>Corynebacterium sp. nov., isolated from feces of the Anser Albifrons in China.</title>
        <authorList>
            <person name="Liu Q."/>
        </authorList>
    </citation>
    <scope>NUCLEOTIDE SEQUENCE [LARGE SCALE GENOMIC DNA]</scope>
    <source>
        <strain evidence="2 3">23H37-10</strain>
    </source>
</reference>
<sequence length="108" mass="12669">MTKTMNTSKKADQPRMAQTVIPPRKHQAALWNPKTWFITLLSSQTTIAHNNHQHNNHQRSLRPELIYTPPHTLTNHQLTPHFHQTLIRLLSYVHVFEGHLEDFTEAHI</sequence>
<name>A0A7G7YN71_9CORY</name>
<dbReference type="KEGG" id="cans:GP473_03935"/>
<dbReference type="Proteomes" id="UP000515275">
    <property type="component" value="Chromosome"/>
</dbReference>
<gene>
    <name evidence="2" type="ORF">GP473_03935</name>
</gene>
<keyword evidence="3" id="KW-1185">Reference proteome</keyword>
<feature type="region of interest" description="Disordered" evidence="1">
    <location>
        <begin position="1"/>
        <end position="24"/>
    </location>
</feature>
<evidence type="ECO:0000256" key="1">
    <source>
        <dbReference type="SAM" id="MobiDB-lite"/>
    </source>
</evidence>
<protein>
    <submittedName>
        <fullName evidence="2">Uncharacterized protein</fullName>
    </submittedName>
</protein>
<accession>A0A7G7YN71</accession>
<proteinExistence type="predicted"/>
<organism evidence="2 3">
    <name type="scientific">Corynebacterium anserum</name>
    <dbReference type="NCBI Taxonomy" id="2684406"/>
    <lineage>
        <taxon>Bacteria</taxon>
        <taxon>Bacillati</taxon>
        <taxon>Actinomycetota</taxon>
        <taxon>Actinomycetes</taxon>
        <taxon>Mycobacteriales</taxon>
        <taxon>Corynebacteriaceae</taxon>
        <taxon>Corynebacterium</taxon>
    </lineage>
</organism>
<dbReference type="AlphaFoldDB" id="A0A7G7YN71"/>
<evidence type="ECO:0000313" key="2">
    <source>
        <dbReference type="EMBL" id="QNH95941.1"/>
    </source>
</evidence>
<evidence type="ECO:0000313" key="3">
    <source>
        <dbReference type="Proteomes" id="UP000515275"/>
    </source>
</evidence>
<dbReference type="EMBL" id="CP046883">
    <property type="protein sequence ID" value="QNH95941.1"/>
    <property type="molecule type" value="Genomic_DNA"/>
</dbReference>